<feature type="transmembrane region" description="Helical" evidence="1">
    <location>
        <begin position="222"/>
        <end position="243"/>
    </location>
</feature>
<dbReference type="AlphaFoldDB" id="A0A919MFK6"/>
<feature type="transmembrane region" description="Helical" evidence="1">
    <location>
        <begin position="52"/>
        <end position="75"/>
    </location>
</feature>
<evidence type="ECO:0000313" key="2">
    <source>
        <dbReference type="EMBL" id="GIE47629.1"/>
    </source>
</evidence>
<sequence>MSVLRAELIKFRSVYSTAWSLLSAVTLIVGFGILYAMVRVSRPPADPAGFDAVGVSLAGVQVAQFAVGVLGVLVITNEYAHGLIRTTFAAVPQRVPVLAGKAAALAGVVFAVSLPAVVGAFIAGQSVLAAEHLDVSFSEPGAARAIVGAALYLAVVAVIGLGVGATLRHTAGGVTAVFGVLVGPQLLTGFLPTGLAEDVYRWSPAPAGLAITTVHHDSTSLAAGPGFAVLLLYAAGLLALGAWRLHHSDA</sequence>
<feature type="transmembrane region" description="Helical" evidence="1">
    <location>
        <begin position="142"/>
        <end position="164"/>
    </location>
</feature>
<protein>
    <submittedName>
        <fullName evidence="2">ABC transporter permease</fullName>
    </submittedName>
</protein>
<dbReference type="EMBL" id="BOMQ01000015">
    <property type="protein sequence ID" value="GIE47629.1"/>
    <property type="molecule type" value="Genomic_DNA"/>
</dbReference>
<accession>A0A919MFK6</accession>
<keyword evidence="1" id="KW-0812">Transmembrane</keyword>
<keyword evidence="1" id="KW-0472">Membrane</keyword>
<proteinExistence type="predicted"/>
<evidence type="ECO:0000313" key="3">
    <source>
        <dbReference type="Proteomes" id="UP000647172"/>
    </source>
</evidence>
<organism evidence="2 3">
    <name type="scientific">Actinoplanes nipponensis</name>
    <dbReference type="NCBI Taxonomy" id="135950"/>
    <lineage>
        <taxon>Bacteria</taxon>
        <taxon>Bacillati</taxon>
        <taxon>Actinomycetota</taxon>
        <taxon>Actinomycetes</taxon>
        <taxon>Micromonosporales</taxon>
        <taxon>Micromonosporaceae</taxon>
        <taxon>Actinoplanes</taxon>
    </lineage>
</organism>
<keyword evidence="3" id="KW-1185">Reference proteome</keyword>
<comment type="caution">
    <text evidence="2">The sequence shown here is derived from an EMBL/GenBank/DDBJ whole genome shotgun (WGS) entry which is preliminary data.</text>
</comment>
<feature type="transmembrane region" description="Helical" evidence="1">
    <location>
        <begin position="21"/>
        <end position="40"/>
    </location>
</feature>
<dbReference type="Proteomes" id="UP000647172">
    <property type="component" value="Unassembled WGS sequence"/>
</dbReference>
<keyword evidence="1" id="KW-1133">Transmembrane helix</keyword>
<feature type="transmembrane region" description="Helical" evidence="1">
    <location>
        <begin position="102"/>
        <end position="122"/>
    </location>
</feature>
<gene>
    <name evidence="2" type="ORF">Ani05nite_11630</name>
</gene>
<feature type="transmembrane region" description="Helical" evidence="1">
    <location>
        <begin position="171"/>
        <end position="191"/>
    </location>
</feature>
<name>A0A919MFK6_9ACTN</name>
<reference evidence="2" key="1">
    <citation type="submission" date="2021-01" db="EMBL/GenBank/DDBJ databases">
        <title>Whole genome shotgun sequence of Actinoplanes nipponensis NBRC 14063.</title>
        <authorList>
            <person name="Komaki H."/>
            <person name="Tamura T."/>
        </authorList>
    </citation>
    <scope>NUCLEOTIDE SEQUENCE</scope>
    <source>
        <strain evidence="2">NBRC 14063</strain>
    </source>
</reference>
<dbReference type="RefSeq" id="WP_203765798.1">
    <property type="nucleotide sequence ID" value="NZ_BOMQ01000015.1"/>
</dbReference>
<evidence type="ECO:0000256" key="1">
    <source>
        <dbReference type="SAM" id="Phobius"/>
    </source>
</evidence>